<dbReference type="Proteomes" id="UP001215598">
    <property type="component" value="Unassembled WGS sequence"/>
</dbReference>
<comment type="caution">
    <text evidence="2">The sequence shown here is derived from an EMBL/GenBank/DDBJ whole genome shotgun (WGS) entry which is preliminary data.</text>
</comment>
<dbReference type="AlphaFoldDB" id="A0AAD7HW97"/>
<dbReference type="EMBL" id="JARKIB010000164">
    <property type="protein sequence ID" value="KAJ7729587.1"/>
    <property type="molecule type" value="Genomic_DNA"/>
</dbReference>
<name>A0AAD7HW97_9AGAR</name>
<protein>
    <submittedName>
        <fullName evidence="2">Uncharacterized protein</fullName>
    </submittedName>
</protein>
<sequence>MRIRLHSEKFQMAWEAWLRIAGGDELKVGWPKLRKEDIRCMQDAEELLRNAEKRRRANARWLRREEEYREDGLLPAVNEDEDDAMVTRGGENMREISWIWTLAGTAGTDEELEDALHIVWAKVWARSRWWTEEVRLLEEEWRRLPVTYAYRERQWLDRAVAVRVGEIPFEEAQGMIAYAVKHAQLYKKLAARAEERRTEEKLQSGKKRRVFQPSWDPIVGTEEGDAGAVSGAEEDDDADDDECGDIESNEELLMGGEVDKD</sequence>
<feature type="region of interest" description="Disordered" evidence="1">
    <location>
        <begin position="197"/>
        <end position="261"/>
    </location>
</feature>
<gene>
    <name evidence="2" type="ORF">B0H16DRAFT_1469968</name>
</gene>
<accession>A0AAD7HW97</accession>
<proteinExistence type="predicted"/>
<evidence type="ECO:0000256" key="1">
    <source>
        <dbReference type="SAM" id="MobiDB-lite"/>
    </source>
</evidence>
<reference evidence="2" key="1">
    <citation type="submission" date="2023-03" db="EMBL/GenBank/DDBJ databases">
        <title>Massive genome expansion in bonnet fungi (Mycena s.s.) driven by repeated elements and novel gene families across ecological guilds.</title>
        <authorList>
            <consortium name="Lawrence Berkeley National Laboratory"/>
            <person name="Harder C.B."/>
            <person name="Miyauchi S."/>
            <person name="Viragh M."/>
            <person name="Kuo A."/>
            <person name="Thoen E."/>
            <person name="Andreopoulos B."/>
            <person name="Lu D."/>
            <person name="Skrede I."/>
            <person name="Drula E."/>
            <person name="Henrissat B."/>
            <person name="Morin E."/>
            <person name="Kohler A."/>
            <person name="Barry K."/>
            <person name="LaButti K."/>
            <person name="Morin E."/>
            <person name="Salamov A."/>
            <person name="Lipzen A."/>
            <person name="Mereny Z."/>
            <person name="Hegedus B."/>
            <person name="Baldrian P."/>
            <person name="Stursova M."/>
            <person name="Weitz H."/>
            <person name="Taylor A."/>
            <person name="Grigoriev I.V."/>
            <person name="Nagy L.G."/>
            <person name="Martin F."/>
            <person name="Kauserud H."/>
        </authorList>
    </citation>
    <scope>NUCLEOTIDE SEQUENCE</scope>
    <source>
        <strain evidence="2">CBHHK182m</strain>
    </source>
</reference>
<feature type="compositionally biased region" description="Acidic residues" evidence="1">
    <location>
        <begin position="232"/>
        <end position="250"/>
    </location>
</feature>
<keyword evidence="3" id="KW-1185">Reference proteome</keyword>
<evidence type="ECO:0000313" key="3">
    <source>
        <dbReference type="Proteomes" id="UP001215598"/>
    </source>
</evidence>
<organism evidence="2 3">
    <name type="scientific">Mycena metata</name>
    <dbReference type="NCBI Taxonomy" id="1033252"/>
    <lineage>
        <taxon>Eukaryota</taxon>
        <taxon>Fungi</taxon>
        <taxon>Dikarya</taxon>
        <taxon>Basidiomycota</taxon>
        <taxon>Agaricomycotina</taxon>
        <taxon>Agaricomycetes</taxon>
        <taxon>Agaricomycetidae</taxon>
        <taxon>Agaricales</taxon>
        <taxon>Marasmiineae</taxon>
        <taxon>Mycenaceae</taxon>
        <taxon>Mycena</taxon>
    </lineage>
</organism>
<evidence type="ECO:0000313" key="2">
    <source>
        <dbReference type="EMBL" id="KAJ7729587.1"/>
    </source>
</evidence>